<reference evidence="1 2" key="1">
    <citation type="submission" date="2021-06" db="EMBL/GenBank/DDBJ databases">
        <authorList>
            <person name="Palmer J.M."/>
        </authorList>
    </citation>
    <scope>NUCLEOTIDE SEQUENCE [LARGE SCALE GENOMIC DNA]</scope>
    <source>
        <strain evidence="1 2">AS_MEX2019</strain>
        <tissue evidence="1">Muscle</tissue>
    </source>
</reference>
<comment type="caution">
    <text evidence="1">The sequence shown here is derived from an EMBL/GenBank/DDBJ whole genome shotgun (WGS) entry which is preliminary data.</text>
</comment>
<proteinExistence type="predicted"/>
<dbReference type="Proteomes" id="UP001469553">
    <property type="component" value="Unassembled WGS sequence"/>
</dbReference>
<protein>
    <submittedName>
        <fullName evidence="1">Uncharacterized protein</fullName>
    </submittedName>
</protein>
<name>A0ABV0ZN27_9TELE</name>
<dbReference type="EMBL" id="JAHRIP010066758">
    <property type="protein sequence ID" value="MEQ2307010.1"/>
    <property type="molecule type" value="Genomic_DNA"/>
</dbReference>
<evidence type="ECO:0000313" key="1">
    <source>
        <dbReference type="EMBL" id="MEQ2307010.1"/>
    </source>
</evidence>
<keyword evidence="2" id="KW-1185">Reference proteome</keyword>
<sequence>MSKSNNEPLKAALPLGILATTNASFPWLTARSSGVIRPLCLLVRKMDVSLEAQTKSLATLSAFSYIPPRRNEPKEMSYFNTKSKKLLTPAAATEQSSTTWSLHQPPATFRCILSPTLLKEIANLSPQPIIMFCRGLVWRAAVGYSFSRALQSSLL</sequence>
<gene>
    <name evidence="1" type="ORF">AMECASPLE_013914</name>
</gene>
<evidence type="ECO:0000313" key="2">
    <source>
        <dbReference type="Proteomes" id="UP001469553"/>
    </source>
</evidence>
<organism evidence="1 2">
    <name type="scientific">Ameca splendens</name>
    <dbReference type="NCBI Taxonomy" id="208324"/>
    <lineage>
        <taxon>Eukaryota</taxon>
        <taxon>Metazoa</taxon>
        <taxon>Chordata</taxon>
        <taxon>Craniata</taxon>
        <taxon>Vertebrata</taxon>
        <taxon>Euteleostomi</taxon>
        <taxon>Actinopterygii</taxon>
        <taxon>Neopterygii</taxon>
        <taxon>Teleostei</taxon>
        <taxon>Neoteleostei</taxon>
        <taxon>Acanthomorphata</taxon>
        <taxon>Ovalentaria</taxon>
        <taxon>Atherinomorphae</taxon>
        <taxon>Cyprinodontiformes</taxon>
        <taxon>Goodeidae</taxon>
        <taxon>Ameca</taxon>
    </lineage>
</organism>
<accession>A0ABV0ZN27</accession>